<dbReference type="RefSeq" id="WP_379762127.1">
    <property type="nucleotide sequence ID" value="NZ_JBHSCL010000002.1"/>
</dbReference>
<proteinExistence type="predicted"/>
<feature type="transmembrane region" description="Helical" evidence="1">
    <location>
        <begin position="92"/>
        <end position="110"/>
    </location>
</feature>
<feature type="transmembrane region" description="Helical" evidence="1">
    <location>
        <begin position="59"/>
        <end position="80"/>
    </location>
</feature>
<dbReference type="Proteomes" id="UP001595841">
    <property type="component" value="Unassembled WGS sequence"/>
</dbReference>
<dbReference type="NCBIfam" id="NF037970">
    <property type="entry name" value="vanZ_1"/>
    <property type="match status" value="1"/>
</dbReference>
<feature type="transmembrane region" description="Helical" evidence="1">
    <location>
        <begin position="29"/>
        <end position="47"/>
    </location>
</feature>
<dbReference type="InterPro" id="IPR006976">
    <property type="entry name" value="VanZ-like"/>
</dbReference>
<keyword evidence="1" id="KW-1133">Transmembrane helix</keyword>
<evidence type="ECO:0000313" key="3">
    <source>
        <dbReference type="EMBL" id="MFC4218755.1"/>
    </source>
</evidence>
<keyword evidence="4" id="KW-1185">Reference proteome</keyword>
<sequence>MFITTLSLFSFSDMDLDTGKLNIPYADKMTHFVFYMVFTFLGCFFVRERTRGHLKLGKTIVYVLLSAIGYGILIEVLQYTLTDDRMAELGDVFANSLGAFVGIGLVQWLFSKKRPLKWKF</sequence>
<name>A0ABV8PI06_9FLAO</name>
<dbReference type="PANTHER" id="PTHR28008">
    <property type="entry name" value="DOMAIN PROTEIN, PUTATIVE (AFU_ORTHOLOGUE AFUA_3G10980)-RELATED"/>
    <property type="match status" value="1"/>
</dbReference>
<evidence type="ECO:0000313" key="4">
    <source>
        <dbReference type="Proteomes" id="UP001595841"/>
    </source>
</evidence>
<evidence type="ECO:0000256" key="1">
    <source>
        <dbReference type="SAM" id="Phobius"/>
    </source>
</evidence>
<keyword evidence="1" id="KW-0812">Transmembrane</keyword>
<dbReference type="Pfam" id="PF04892">
    <property type="entry name" value="VanZ"/>
    <property type="match status" value="1"/>
</dbReference>
<protein>
    <submittedName>
        <fullName evidence="3">VanZ family protein</fullName>
    </submittedName>
</protein>
<dbReference type="PANTHER" id="PTHR28008:SF1">
    <property type="entry name" value="DOMAIN PROTEIN, PUTATIVE (AFU_ORTHOLOGUE AFUA_3G10980)-RELATED"/>
    <property type="match status" value="1"/>
</dbReference>
<keyword evidence="1" id="KW-0472">Membrane</keyword>
<feature type="domain" description="VanZ-like" evidence="2">
    <location>
        <begin position="25"/>
        <end position="108"/>
    </location>
</feature>
<gene>
    <name evidence="3" type="ORF">ACFOWS_01335</name>
</gene>
<comment type="caution">
    <text evidence="3">The sequence shown here is derived from an EMBL/GenBank/DDBJ whole genome shotgun (WGS) entry which is preliminary data.</text>
</comment>
<reference evidence="4" key="1">
    <citation type="journal article" date="2019" name="Int. J. Syst. Evol. Microbiol.">
        <title>The Global Catalogue of Microorganisms (GCM) 10K type strain sequencing project: providing services to taxonomists for standard genome sequencing and annotation.</title>
        <authorList>
            <consortium name="The Broad Institute Genomics Platform"/>
            <consortium name="The Broad Institute Genome Sequencing Center for Infectious Disease"/>
            <person name="Wu L."/>
            <person name="Ma J."/>
        </authorList>
    </citation>
    <scope>NUCLEOTIDE SEQUENCE [LARGE SCALE GENOMIC DNA]</scope>
    <source>
        <strain evidence="4">CGMCC 1.15774</strain>
    </source>
</reference>
<evidence type="ECO:0000259" key="2">
    <source>
        <dbReference type="Pfam" id="PF04892"/>
    </source>
</evidence>
<dbReference type="EMBL" id="JBHSCL010000002">
    <property type="protein sequence ID" value="MFC4218755.1"/>
    <property type="molecule type" value="Genomic_DNA"/>
</dbReference>
<accession>A0ABV8PI06</accession>
<organism evidence="3 4">
    <name type="scientific">Flagellimonas marina</name>
    <dbReference type="NCBI Taxonomy" id="1775168"/>
    <lineage>
        <taxon>Bacteria</taxon>
        <taxon>Pseudomonadati</taxon>
        <taxon>Bacteroidota</taxon>
        <taxon>Flavobacteriia</taxon>
        <taxon>Flavobacteriales</taxon>
        <taxon>Flavobacteriaceae</taxon>
        <taxon>Flagellimonas</taxon>
    </lineage>
</organism>